<dbReference type="PANTHER" id="PTHR30336">
    <property type="entry name" value="INNER MEMBRANE PROTEIN, PROBABLE PERMEASE"/>
    <property type="match status" value="1"/>
</dbReference>
<feature type="domain" description="DUF218" evidence="1">
    <location>
        <begin position="45"/>
        <end position="174"/>
    </location>
</feature>
<dbReference type="Proteomes" id="UP001145072">
    <property type="component" value="Unassembled WGS sequence"/>
</dbReference>
<dbReference type="AlphaFoldDB" id="A0A9X3WJK3"/>
<name>A0A9X3WJK3_9BACI</name>
<reference evidence="2" key="1">
    <citation type="submission" date="2022-06" db="EMBL/GenBank/DDBJ databases">
        <title>Aquibacillus sp. a new bacterium isolated from soil saline samples.</title>
        <authorList>
            <person name="Galisteo C."/>
            <person name="De La Haba R."/>
            <person name="Sanchez-Porro C."/>
            <person name="Ventosa A."/>
        </authorList>
    </citation>
    <scope>NUCLEOTIDE SEQUENCE</scope>
    <source>
        <strain evidence="2">JCM 12387</strain>
    </source>
</reference>
<evidence type="ECO:0000313" key="2">
    <source>
        <dbReference type="EMBL" id="MDC3420947.1"/>
    </source>
</evidence>
<dbReference type="EMBL" id="JAMQJZ010000008">
    <property type="protein sequence ID" value="MDC3420947.1"/>
    <property type="molecule type" value="Genomic_DNA"/>
</dbReference>
<dbReference type="InterPro" id="IPR051599">
    <property type="entry name" value="Cell_Envelope_Assoc"/>
</dbReference>
<proteinExistence type="predicted"/>
<dbReference type="RefSeq" id="WP_259871602.1">
    <property type="nucleotide sequence ID" value="NZ_JAMQJZ010000008.1"/>
</dbReference>
<sequence>MESRKTFQRLKRLLLGFILAGALLFIIQSVVIVVDGLHDETSKTDVGVVLGNKVNLDGSPSDRLKARLDKALELYEDDRISHVITSGGIGDEGFDEAKVMKDFLVENGVEEEHVITDSEGYNTFMTAENARKIMDDNQWTSATVITQYFHITRSKLAFDKQGIEQVNGAHADFFELRDFYSIFREFFAVYKYLLK</sequence>
<dbReference type="CDD" id="cd06259">
    <property type="entry name" value="YdcF-like"/>
    <property type="match status" value="1"/>
</dbReference>
<dbReference type="InterPro" id="IPR014729">
    <property type="entry name" value="Rossmann-like_a/b/a_fold"/>
</dbReference>
<dbReference type="PANTHER" id="PTHR30336:SF20">
    <property type="entry name" value="DUF218 DOMAIN-CONTAINING PROTEIN"/>
    <property type="match status" value="1"/>
</dbReference>
<evidence type="ECO:0000313" key="3">
    <source>
        <dbReference type="Proteomes" id="UP001145072"/>
    </source>
</evidence>
<organism evidence="2 3">
    <name type="scientific">Aquibacillus koreensis</name>
    <dbReference type="NCBI Taxonomy" id="279446"/>
    <lineage>
        <taxon>Bacteria</taxon>
        <taxon>Bacillati</taxon>
        <taxon>Bacillota</taxon>
        <taxon>Bacilli</taxon>
        <taxon>Bacillales</taxon>
        <taxon>Bacillaceae</taxon>
        <taxon>Aquibacillus</taxon>
    </lineage>
</organism>
<gene>
    <name evidence="2" type="ORF">NC661_11260</name>
</gene>
<dbReference type="GO" id="GO:0005886">
    <property type="term" value="C:plasma membrane"/>
    <property type="evidence" value="ECO:0007669"/>
    <property type="project" value="TreeGrafter"/>
</dbReference>
<dbReference type="Pfam" id="PF02698">
    <property type="entry name" value="DUF218"/>
    <property type="match status" value="1"/>
</dbReference>
<dbReference type="InterPro" id="IPR003848">
    <property type="entry name" value="DUF218"/>
</dbReference>
<dbReference type="Gene3D" id="3.40.50.620">
    <property type="entry name" value="HUPs"/>
    <property type="match status" value="1"/>
</dbReference>
<accession>A0A9X3WJK3</accession>
<protein>
    <submittedName>
        <fullName evidence="2">YdcF family protein</fullName>
    </submittedName>
</protein>
<keyword evidence="3" id="KW-1185">Reference proteome</keyword>
<comment type="caution">
    <text evidence="2">The sequence shown here is derived from an EMBL/GenBank/DDBJ whole genome shotgun (WGS) entry which is preliminary data.</text>
</comment>
<evidence type="ECO:0000259" key="1">
    <source>
        <dbReference type="Pfam" id="PF02698"/>
    </source>
</evidence>